<dbReference type="PANTHER" id="PTHR11085:SF10">
    <property type="entry name" value="NAD-DEPENDENT PROTEIN DEACYLASE SIRTUIN-5, MITOCHONDRIAL-RELATED"/>
    <property type="match status" value="1"/>
</dbReference>
<evidence type="ECO:0000313" key="6">
    <source>
        <dbReference type="EMBL" id="GAA0728459.1"/>
    </source>
</evidence>
<organism evidence="6 7">
    <name type="scientific">Aquimarina litoralis</name>
    <dbReference type="NCBI Taxonomy" id="584605"/>
    <lineage>
        <taxon>Bacteria</taxon>
        <taxon>Pseudomonadati</taxon>
        <taxon>Bacteroidota</taxon>
        <taxon>Flavobacteriia</taxon>
        <taxon>Flavobacteriales</taxon>
        <taxon>Flavobacteriaceae</taxon>
        <taxon>Aquimarina</taxon>
    </lineage>
</organism>
<dbReference type="Gene3D" id="3.40.50.1220">
    <property type="entry name" value="TPP-binding domain"/>
    <property type="match status" value="1"/>
</dbReference>
<evidence type="ECO:0000259" key="5">
    <source>
        <dbReference type="PROSITE" id="PS50305"/>
    </source>
</evidence>
<dbReference type="PROSITE" id="PS50305">
    <property type="entry name" value="SIRTUIN"/>
    <property type="match status" value="1"/>
</dbReference>
<dbReference type="InterPro" id="IPR003000">
    <property type="entry name" value="Sirtuin"/>
</dbReference>
<gene>
    <name evidence="6" type="ORF">GCM10009430_37650</name>
</gene>
<name>A0ABN1J4I6_9FLAO</name>
<dbReference type="Pfam" id="PF02146">
    <property type="entry name" value="SIR2"/>
    <property type="match status" value="1"/>
</dbReference>
<evidence type="ECO:0000256" key="1">
    <source>
        <dbReference type="ARBA" id="ARBA00012928"/>
    </source>
</evidence>
<keyword evidence="3" id="KW-0520">NAD</keyword>
<dbReference type="RefSeq" id="WP_343913797.1">
    <property type="nucleotide sequence ID" value="NZ_BAAAGE010000003.1"/>
</dbReference>
<dbReference type="EMBL" id="BAAAGE010000003">
    <property type="protein sequence ID" value="GAA0728459.1"/>
    <property type="molecule type" value="Genomic_DNA"/>
</dbReference>
<dbReference type="InterPro" id="IPR029035">
    <property type="entry name" value="DHS-like_NAD/FAD-binding_dom"/>
</dbReference>
<dbReference type="Proteomes" id="UP001501758">
    <property type="component" value="Unassembled WGS sequence"/>
</dbReference>
<dbReference type="EC" id="2.3.1.286" evidence="1"/>
<evidence type="ECO:0000313" key="7">
    <source>
        <dbReference type="Proteomes" id="UP001501758"/>
    </source>
</evidence>
<comment type="caution">
    <text evidence="6">The sequence shown here is derived from an EMBL/GenBank/DDBJ whole genome shotgun (WGS) entry which is preliminary data.</text>
</comment>
<reference evidence="6 7" key="1">
    <citation type="journal article" date="2019" name="Int. J. Syst. Evol. Microbiol.">
        <title>The Global Catalogue of Microorganisms (GCM) 10K type strain sequencing project: providing services to taxonomists for standard genome sequencing and annotation.</title>
        <authorList>
            <consortium name="The Broad Institute Genomics Platform"/>
            <consortium name="The Broad Institute Genome Sequencing Center for Infectious Disease"/>
            <person name="Wu L."/>
            <person name="Ma J."/>
        </authorList>
    </citation>
    <scope>NUCLEOTIDE SEQUENCE [LARGE SCALE GENOMIC DNA]</scope>
    <source>
        <strain evidence="6 7">JCM 15974</strain>
    </source>
</reference>
<dbReference type="InterPro" id="IPR026591">
    <property type="entry name" value="Sirtuin_cat_small_dom_sf"/>
</dbReference>
<comment type="caution">
    <text evidence="4">Lacks conserved residue(s) required for the propagation of feature annotation.</text>
</comment>
<evidence type="ECO:0000256" key="3">
    <source>
        <dbReference type="ARBA" id="ARBA00023027"/>
    </source>
</evidence>
<feature type="domain" description="Deacetylase sirtuin-type" evidence="5">
    <location>
        <begin position="1"/>
        <end position="276"/>
    </location>
</feature>
<proteinExistence type="predicted"/>
<dbReference type="Gene3D" id="3.30.1600.10">
    <property type="entry name" value="SIR2/SIRT2 'Small Domain"/>
    <property type="match status" value="1"/>
</dbReference>
<evidence type="ECO:0000256" key="4">
    <source>
        <dbReference type="PROSITE-ProRule" id="PRU00236"/>
    </source>
</evidence>
<dbReference type="InterPro" id="IPR050134">
    <property type="entry name" value="NAD-dep_sirtuin_deacylases"/>
</dbReference>
<evidence type="ECO:0000256" key="2">
    <source>
        <dbReference type="ARBA" id="ARBA00022679"/>
    </source>
</evidence>
<sequence>MINERIIERIEYCLRKDKRISFLVGAGISAESGIPTFRGKDGYWISGSKNYKAQEIGTKRFFNIASHEVLKFYLYRKSITQFAEPNKSHLMLKEIEDILDDKFALISQNVDSLHKKAGNSEEKTFLIHGDHDFMRCGDECSSELYPFPKDIELKNRKKDQLTEEEIKILKCPKCGEDLRPHVLWFDEYYNEKFFKKDTVLRISKETGILFILGTSGETTLPQVIAKNVLAKSGMVVEINIADSYFSELLKNKKNGIIIRSESSPFLTELKKEIEKQVVTLYNKS</sequence>
<dbReference type="InterPro" id="IPR026590">
    <property type="entry name" value="Ssirtuin_cat_dom"/>
</dbReference>
<keyword evidence="7" id="KW-1185">Reference proteome</keyword>
<dbReference type="PANTHER" id="PTHR11085">
    <property type="entry name" value="NAD-DEPENDENT PROTEIN DEACYLASE SIRTUIN-5, MITOCHONDRIAL-RELATED"/>
    <property type="match status" value="1"/>
</dbReference>
<protein>
    <recommendedName>
        <fullName evidence="1">protein acetyllysine N-acetyltransferase</fullName>
        <ecNumber evidence="1">2.3.1.286</ecNumber>
    </recommendedName>
</protein>
<dbReference type="SUPFAM" id="SSF52467">
    <property type="entry name" value="DHS-like NAD/FAD-binding domain"/>
    <property type="match status" value="1"/>
</dbReference>
<accession>A0ABN1J4I6</accession>
<keyword evidence="2" id="KW-0808">Transferase</keyword>